<dbReference type="EMBL" id="GGMS01006833">
    <property type="protein sequence ID" value="MBY76036.1"/>
    <property type="molecule type" value="Transcribed_RNA"/>
</dbReference>
<sequence length="102" mass="11785">MYIISITATTTNDHFRIRSTPTIILFMFSFPTSGEQKLSTSRLLLLFLLLLFCFTGWRAMHTRMSLNAVFIWPVRNATPIFAHRLSTNRDDDWHASVPPPIT</sequence>
<evidence type="ECO:0000256" key="1">
    <source>
        <dbReference type="SAM" id="Phobius"/>
    </source>
</evidence>
<name>A0A2S2QE67_9HEMI</name>
<feature type="transmembrane region" description="Helical" evidence="1">
    <location>
        <begin position="43"/>
        <end position="60"/>
    </location>
</feature>
<accession>A0A2S2QE67</accession>
<organism evidence="2">
    <name type="scientific">Sipha flava</name>
    <name type="common">yellow sugarcane aphid</name>
    <dbReference type="NCBI Taxonomy" id="143950"/>
    <lineage>
        <taxon>Eukaryota</taxon>
        <taxon>Metazoa</taxon>
        <taxon>Ecdysozoa</taxon>
        <taxon>Arthropoda</taxon>
        <taxon>Hexapoda</taxon>
        <taxon>Insecta</taxon>
        <taxon>Pterygota</taxon>
        <taxon>Neoptera</taxon>
        <taxon>Paraneoptera</taxon>
        <taxon>Hemiptera</taxon>
        <taxon>Sternorrhyncha</taxon>
        <taxon>Aphidomorpha</taxon>
        <taxon>Aphidoidea</taxon>
        <taxon>Aphididae</taxon>
        <taxon>Sipha</taxon>
    </lineage>
</organism>
<keyword evidence="1" id="KW-0472">Membrane</keyword>
<protein>
    <submittedName>
        <fullName evidence="2">Uncharacterized protein</fullName>
    </submittedName>
</protein>
<dbReference type="AlphaFoldDB" id="A0A2S2QE67"/>
<evidence type="ECO:0000313" key="2">
    <source>
        <dbReference type="EMBL" id="MBY76036.1"/>
    </source>
</evidence>
<keyword evidence="1" id="KW-1133">Transmembrane helix</keyword>
<keyword evidence="1" id="KW-0812">Transmembrane</keyword>
<gene>
    <name evidence="2" type="ORF">g.19258</name>
</gene>
<reference evidence="2" key="1">
    <citation type="submission" date="2018-04" db="EMBL/GenBank/DDBJ databases">
        <title>Transcriptome assembly of Sipha flava.</title>
        <authorList>
            <person name="Scully E.D."/>
            <person name="Geib S.M."/>
            <person name="Palmer N.A."/>
            <person name="Koch K."/>
            <person name="Bradshaw J."/>
            <person name="Heng-Moss T."/>
            <person name="Sarath G."/>
        </authorList>
    </citation>
    <scope>NUCLEOTIDE SEQUENCE</scope>
</reference>
<proteinExistence type="predicted"/>